<keyword evidence="1" id="KW-0496">Mitochondrion</keyword>
<gene>
    <name evidence="1" type="primary">AIM41</name>
    <name evidence="2" type="ORF">BDZ94DRAFT_1248924</name>
</gene>
<dbReference type="InterPro" id="IPR042184">
    <property type="entry name" value="YqeY/Aim41_N"/>
</dbReference>
<dbReference type="SUPFAM" id="SSF89095">
    <property type="entry name" value="GatB/YqeY motif"/>
    <property type="match status" value="1"/>
</dbReference>
<sequence length="182" mass="20239">MSFAPLRVLIRAPVTIRRWRLYTTKSDPITDLRSQLMNEVKAAMKNKDTVASTTLRSVLSEVYAADKASNNKIPPSTIANILRKAVIRRVDAASKFTEASRLDLAEKENCEAELLSKFLPPLLSEAEIDRALREVIEALPGGAEPRKSLGRIFKEFYSKIDKSTVDPSVVKQRAESLLASPV</sequence>
<dbReference type="PANTHER" id="PTHR28055">
    <property type="entry name" value="ALTERED INHERITANCE OF MITOCHONDRIA PROTEIN 41, MITOCHONDRIAL"/>
    <property type="match status" value="1"/>
</dbReference>
<protein>
    <recommendedName>
        <fullName evidence="1">Altered inheritance of mitochondria protein 41</fullName>
    </recommendedName>
</protein>
<dbReference type="GO" id="GO:0005739">
    <property type="term" value="C:mitochondrion"/>
    <property type="evidence" value="ECO:0007669"/>
    <property type="project" value="UniProtKB-SubCell"/>
</dbReference>
<dbReference type="Gene3D" id="1.10.1510.10">
    <property type="entry name" value="Uncharacterised protein YqeY/AIM41 PF09424, N-terminal domain"/>
    <property type="match status" value="1"/>
</dbReference>
<dbReference type="OrthoDB" id="538640at2759"/>
<keyword evidence="3" id="KW-1185">Reference proteome</keyword>
<dbReference type="AlphaFoldDB" id="A0A9P6CMF4"/>
<dbReference type="GO" id="GO:0016884">
    <property type="term" value="F:carbon-nitrogen ligase activity, with glutamine as amido-N-donor"/>
    <property type="evidence" value="ECO:0007669"/>
    <property type="project" value="UniProtKB-UniRule"/>
</dbReference>
<proteinExistence type="inferred from homology"/>
<dbReference type="InterPro" id="IPR019004">
    <property type="entry name" value="YqeY/Aim41"/>
</dbReference>
<comment type="similarity">
    <text evidence="1">Belongs to the AIM41 family.</text>
</comment>
<dbReference type="InterPro" id="IPR003789">
    <property type="entry name" value="Asn/Gln_tRNA_amidoTrase-B-like"/>
</dbReference>
<comment type="caution">
    <text evidence="2">The sequence shown here is derived from an EMBL/GenBank/DDBJ whole genome shotgun (WGS) entry which is preliminary data.</text>
</comment>
<dbReference type="EMBL" id="MU150237">
    <property type="protein sequence ID" value="KAF9467260.1"/>
    <property type="molecule type" value="Genomic_DNA"/>
</dbReference>
<comment type="subcellular location">
    <subcellularLocation>
        <location evidence="1">Mitochondrion</location>
    </subcellularLocation>
</comment>
<reference evidence="2" key="1">
    <citation type="submission" date="2020-11" db="EMBL/GenBank/DDBJ databases">
        <authorList>
            <consortium name="DOE Joint Genome Institute"/>
            <person name="Ahrendt S."/>
            <person name="Riley R."/>
            <person name="Andreopoulos W."/>
            <person name="Labutti K."/>
            <person name="Pangilinan J."/>
            <person name="Ruiz-Duenas F.J."/>
            <person name="Barrasa J.M."/>
            <person name="Sanchez-Garcia M."/>
            <person name="Camarero S."/>
            <person name="Miyauchi S."/>
            <person name="Serrano A."/>
            <person name="Linde D."/>
            <person name="Babiker R."/>
            <person name="Drula E."/>
            <person name="Ayuso-Fernandez I."/>
            <person name="Pacheco R."/>
            <person name="Padilla G."/>
            <person name="Ferreira P."/>
            <person name="Barriuso J."/>
            <person name="Kellner H."/>
            <person name="Castanera R."/>
            <person name="Alfaro M."/>
            <person name="Ramirez L."/>
            <person name="Pisabarro A.G."/>
            <person name="Kuo A."/>
            <person name="Tritt A."/>
            <person name="Lipzen A."/>
            <person name="He G."/>
            <person name="Yan M."/>
            <person name="Ng V."/>
            <person name="Cullen D."/>
            <person name="Martin F."/>
            <person name="Rosso M.-N."/>
            <person name="Henrissat B."/>
            <person name="Hibbett D."/>
            <person name="Martinez A.T."/>
            <person name="Grigoriev I.V."/>
        </authorList>
    </citation>
    <scope>NUCLEOTIDE SEQUENCE</scope>
    <source>
        <strain evidence="2">CBS 247.69</strain>
    </source>
</reference>
<dbReference type="Pfam" id="PF09424">
    <property type="entry name" value="YqeY"/>
    <property type="match status" value="1"/>
</dbReference>
<organism evidence="2 3">
    <name type="scientific">Collybia nuda</name>
    <dbReference type="NCBI Taxonomy" id="64659"/>
    <lineage>
        <taxon>Eukaryota</taxon>
        <taxon>Fungi</taxon>
        <taxon>Dikarya</taxon>
        <taxon>Basidiomycota</taxon>
        <taxon>Agaricomycotina</taxon>
        <taxon>Agaricomycetes</taxon>
        <taxon>Agaricomycetidae</taxon>
        <taxon>Agaricales</taxon>
        <taxon>Tricholomatineae</taxon>
        <taxon>Clitocybaceae</taxon>
        <taxon>Collybia</taxon>
    </lineage>
</organism>
<evidence type="ECO:0000256" key="1">
    <source>
        <dbReference type="RuleBase" id="RU365099"/>
    </source>
</evidence>
<dbReference type="PANTHER" id="PTHR28055:SF1">
    <property type="entry name" value="ALTERED INHERITANCE OF MITOCHONDRIA PROTEIN 41, MITOCHONDRIAL"/>
    <property type="match status" value="1"/>
</dbReference>
<accession>A0A9P6CMF4</accession>
<evidence type="ECO:0000313" key="3">
    <source>
        <dbReference type="Proteomes" id="UP000807353"/>
    </source>
</evidence>
<name>A0A9P6CMF4_9AGAR</name>
<dbReference type="Proteomes" id="UP000807353">
    <property type="component" value="Unassembled WGS sequence"/>
</dbReference>
<evidence type="ECO:0000313" key="2">
    <source>
        <dbReference type="EMBL" id="KAF9467260.1"/>
    </source>
</evidence>